<dbReference type="Proteomes" id="UP000182237">
    <property type="component" value="Chromosome I"/>
</dbReference>
<feature type="binding site" evidence="3">
    <location>
        <position position="59"/>
    </location>
    <ligand>
        <name>substrate</name>
    </ligand>
</feature>
<dbReference type="STRING" id="1203190.GCA_000312345_00406"/>
<sequence>MSRRLIMLRHGQTEYNAVRRMQGQLDTVLSERGVEQARAAARQLTGAGVTRIVSSDLARARRTAEIVAEALGVEVTEDSRLRETHLGEWQGLTHEQVDSVHKGARAHWRNNSSWAPPGGESRLEVAQRARPVVDELIASYPQWEDNAVLIVAHGGTISALTSNLLGFGDDQYPLLKGLDNVATSRVRALPRYTGFPEGGDPDYNPADPAQVAWYLDAWNQGLSDS</sequence>
<dbReference type="InterPro" id="IPR029033">
    <property type="entry name" value="His_PPase_superfam"/>
</dbReference>
<organism evidence="4 5">
    <name type="scientific">Corynebacterium timonense</name>
    <dbReference type="NCBI Taxonomy" id="441500"/>
    <lineage>
        <taxon>Bacteria</taxon>
        <taxon>Bacillati</taxon>
        <taxon>Actinomycetota</taxon>
        <taxon>Actinomycetes</taxon>
        <taxon>Mycobacteriales</taxon>
        <taxon>Corynebacteriaceae</taxon>
        <taxon>Corynebacterium</taxon>
    </lineage>
</organism>
<dbReference type="InterPro" id="IPR001345">
    <property type="entry name" value="PG/BPGM_mutase_AS"/>
</dbReference>
<proteinExistence type="predicted"/>
<dbReference type="Pfam" id="PF00300">
    <property type="entry name" value="His_Phos_1"/>
    <property type="match status" value="1"/>
</dbReference>
<evidence type="ECO:0000313" key="4">
    <source>
        <dbReference type="EMBL" id="SDR79221.1"/>
    </source>
</evidence>
<accession>A0A1H1LXK2</accession>
<dbReference type="SUPFAM" id="SSF53254">
    <property type="entry name" value="Phosphoglycerate mutase-like"/>
    <property type="match status" value="1"/>
</dbReference>
<dbReference type="GO" id="GO:0004331">
    <property type="term" value="F:fructose-2,6-bisphosphate 2-phosphatase activity"/>
    <property type="evidence" value="ECO:0007669"/>
    <property type="project" value="TreeGrafter"/>
</dbReference>
<dbReference type="SMART" id="SM00855">
    <property type="entry name" value="PGAM"/>
    <property type="match status" value="1"/>
</dbReference>
<dbReference type="RefSeq" id="WP_040420679.1">
    <property type="nucleotide sequence ID" value="NZ_LT629765.1"/>
</dbReference>
<evidence type="ECO:0000313" key="5">
    <source>
        <dbReference type="Proteomes" id="UP000182237"/>
    </source>
</evidence>
<dbReference type="EMBL" id="LT629765">
    <property type="protein sequence ID" value="SDR79221.1"/>
    <property type="molecule type" value="Genomic_DNA"/>
</dbReference>
<gene>
    <name evidence="4" type="ORF">SAMN04488539_0366</name>
</gene>
<evidence type="ECO:0000256" key="2">
    <source>
        <dbReference type="PIRSR" id="PIRSR613078-1"/>
    </source>
</evidence>
<feature type="active site" description="Tele-phosphohistidine intermediate" evidence="2">
    <location>
        <position position="10"/>
    </location>
</feature>
<dbReference type="InterPro" id="IPR013078">
    <property type="entry name" value="His_Pase_superF_clade-1"/>
</dbReference>
<dbReference type="Gene3D" id="3.40.50.1240">
    <property type="entry name" value="Phosphoglycerate mutase-like"/>
    <property type="match status" value="1"/>
</dbReference>
<feature type="binding site" evidence="3">
    <location>
        <begin position="9"/>
        <end position="16"/>
    </location>
    <ligand>
        <name>substrate</name>
    </ligand>
</feature>
<dbReference type="PROSITE" id="PS00175">
    <property type="entry name" value="PG_MUTASE"/>
    <property type="match status" value="1"/>
</dbReference>
<dbReference type="OrthoDB" id="9781415at2"/>
<dbReference type="PANTHER" id="PTHR46517">
    <property type="entry name" value="FRUCTOSE-2,6-BISPHOSPHATASE TIGAR"/>
    <property type="match status" value="1"/>
</dbReference>
<name>A0A1H1LXK2_9CORY</name>
<dbReference type="eggNOG" id="COG0406">
    <property type="taxonomic scope" value="Bacteria"/>
</dbReference>
<evidence type="ECO:0000256" key="3">
    <source>
        <dbReference type="PIRSR" id="PIRSR613078-2"/>
    </source>
</evidence>
<keyword evidence="5" id="KW-1185">Reference proteome</keyword>
<evidence type="ECO:0000256" key="1">
    <source>
        <dbReference type="ARBA" id="ARBA00022801"/>
    </source>
</evidence>
<dbReference type="GO" id="GO:0043456">
    <property type="term" value="P:regulation of pentose-phosphate shunt"/>
    <property type="evidence" value="ECO:0007669"/>
    <property type="project" value="TreeGrafter"/>
</dbReference>
<keyword evidence="1" id="KW-0378">Hydrolase</keyword>
<dbReference type="GO" id="GO:0045820">
    <property type="term" value="P:negative regulation of glycolytic process"/>
    <property type="evidence" value="ECO:0007669"/>
    <property type="project" value="TreeGrafter"/>
</dbReference>
<dbReference type="InterPro" id="IPR051695">
    <property type="entry name" value="Phosphoglycerate_Mutase"/>
</dbReference>
<dbReference type="AlphaFoldDB" id="A0A1H1LXK2"/>
<dbReference type="GO" id="GO:0005829">
    <property type="term" value="C:cytosol"/>
    <property type="evidence" value="ECO:0007669"/>
    <property type="project" value="TreeGrafter"/>
</dbReference>
<dbReference type="PANTHER" id="PTHR46517:SF1">
    <property type="entry name" value="FRUCTOSE-2,6-BISPHOSPHATASE TIGAR"/>
    <property type="match status" value="1"/>
</dbReference>
<reference evidence="4 5" key="1">
    <citation type="submission" date="2016-10" db="EMBL/GenBank/DDBJ databases">
        <authorList>
            <person name="de Groot N.N."/>
        </authorList>
    </citation>
    <scope>NUCLEOTIDE SEQUENCE [LARGE SCALE GENOMIC DNA]</scope>
    <source>
        <strain evidence="4 5">DSM 45434</strain>
    </source>
</reference>
<protein>
    <submittedName>
        <fullName evidence="4">Probable phosphoglycerate mutase</fullName>
    </submittedName>
</protein>
<dbReference type="CDD" id="cd07067">
    <property type="entry name" value="HP_PGM_like"/>
    <property type="match status" value="1"/>
</dbReference>
<feature type="active site" description="Proton donor/acceptor" evidence="2">
    <location>
        <position position="83"/>
    </location>
</feature>